<dbReference type="PANTHER" id="PTHR35175">
    <property type="entry name" value="DUF1289 DOMAIN-CONTAINING PROTEIN"/>
    <property type="match status" value="1"/>
</dbReference>
<evidence type="ECO:0000313" key="2">
    <source>
        <dbReference type="Proteomes" id="UP000434582"/>
    </source>
</evidence>
<name>A0A7X2D2X3_9PROT</name>
<dbReference type="InterPro" id="IPR010710">
    <property type="entry name" value="DUF1289"/>
</dbReference>
<dbReference type="Pfam" id="PF06945">
    <property type="entry name" value="DUF1289"/>
    <property type="match status" value="1"/>
</dbReference>
<reference evidence="1 2" key="1">
    <citation type="submission" date="2019-10" db="EMBL/GenBank/DDBJ databases">
        <title>Draft whole-genome sequence of the purple nonsulfur photosynthetic bacterium Roseospira navarrensis DSM 15114.</title>
        <authorList>
            <person name="Kyndt J.A."/>
            <person name="Meyer T.E."/>
        </authorList>
    </citation>
    <scope>NUCLEOTIDE SEQUENCE [LARGE SCALE GENOMIC DNA]</scope>
    <source>
        <strain evidence="1 2">DSM 15114</strain>
    </source>
</reference>
<organism evidence="1 2">
    <name type="scientific">Roseospira navarrensis</name>
    <dbReference type="NCBI Taxonomy" id="140058"/>
    <lineage>
        <taxon>Bacteria</taxon>
        <taxon>Pseudomonadati</taxon>
        <taxon>Pseudomonadota</taxon>
        <taxon>Alphaproteobacteria</taxon>
        <taxon>Rhodospirillales</taxon>
        <taxon>Rhodospirillaceae</taxon>
        <taxon>Roseospira</taxon>
    </lineage>
</organism>
<accession>A0A7X2D2X3</accession>
<dbReference type="PANTHER" id="PTHR35175:SF2">
    <property type="entry name" value="DUF1289 DOMAIN-CONTAINING PROTEIN"/>
    <property type="match status" value="1"/>
</dbReference>
<gene>
    <name evidence="1" type="ORF">GHC57_09315</name>
</gene>
<dbReference type="RefSeq" id="WP_153343446.1">
    <property type="nucleotide sequence ID" value="NZ_WIVE01000024.1"/>
</dbReference>
<dbReference type="OrthoDB" id="9811423at2"/>
<proteinExistence type="predicted"/>
<evidence type="ECO:0000313" key="1">
    <source>
        <dbReference type="EMBL" id="MQX36714.1"/>
    </source>
</evidence>
<sequence length="66" mass="7303">MTATAPHPEDVPSPCVSVCKLDTETRLCKGCGRHLEEIRLWTRMTADDKRAVWARLESGTPYSDGG</sequence>
<comment type="caution">
    <text evidence="1">The sequence shown here is derived from an EMBL/GenBank/DDBJ whole genome shotgun (WGS) entry which is preliminary data.</text>
</comment>
<dbReference type="EMBL" id="WIVE01000024">
    <property type="protein sequence ID" value="MQX36714.1"/>
    <property type="molecule type" value="Genomic_DNA"/>
</dbReference>
<keyword evidence="2" id="KW-1185">Reference proteome</keyword>
<dbReference type="Proteomes" id="UP000434582">
    <property type="component" value="Unassembled WGS sequence"/>
</dbReference>
<protein>
    <submittedName>
        <fullName evidence="1">DUF1289 domain-containing protein</fullName>
    </submittedName>
</protein>
<dbReference type="AlphaFoldDB" id="A0A7X2D2X3"/>